<evidence type="ECO:0000256" key="10">
    <source>
        <dbReference type="RuleBase" id="RU362022"/>
    </source>
</evidence>
<feature type="transmembrane region" description="Helical" evidence="10">
    <location>
        <begin position="208"/>
        <end position="226"/>
    </location>
</feature>
<dbReference type="PANTHER" id="PTHR12714:SF9">
    <property type="entry name" value="PROTEIN-S-ISOPRENYLCYSTEINE O-METHYLTRANSFERASE"/>
    <property type="match status" value="1"/>
</dbReference>
<dbReference type="EC" id="2.1.1.100" evidence="3 10"/>
<comment type="subcellular location">
    <subcellularLocation>
        <location evidence="10">Endoplasmic reticulum membrane</location>
        <topology evidence="10">Multi-pass membrane protein</topology>
    </subcellularLocation>
    <subcellularLocation>
        <location evidence="1">Membrane</location>
        <topology evidence="1">Multi-pass membrane protein</topology>
    </subcellularLocation>
</comment>
<evidence type="ECO:0000313" key="12">
    <source>
        <dbReference type="EMBL" id="KAK8083447.1"/>
    </source>
</evidence>
<evidence type="ECO:0000256" key="6">
    <source>
        <dbReference type="ARBA" id="ARBA00022691"/>
    </source>
</evidence>
<evidence type="ECO:0000256" key="7">
    <source>
        <dbReference type="ARBA" id="ARBA00022692"/>
    </source>
</evidence>
<dbReference type="Pfam" id="PF04140">
    <property type="entry name" value="ICMT"/>
    <property type="match status" value="1"/>
</dbReference>
<dbReference type="EMBL" id="JAQQWM010000001">
    <property type="protein sequence ID" value="KAK8083447.1"/>
    <property type="molecule type" value="Genomic_DNA"/>
</dbReference>
<dbReference type="Gene3D" id="1.20.120.1630">
    <property type="match status" value="1"/>
</dbReference>
<keyword evidence="5" id="KW-0808">Transferase</keyword>
<feature type="transmembrane region" description="Helical" evidence="10">
    <location>
        <begin position="347"/>
        <end position="366"/>
    </location>
</feature>
<dbReference type="PANTHER" id="PTHR12714">
    <property type="entry name" value="PROTEIN-S ISOPRENYLCYSTEINE O-METHYLTRANSFERASE"/>
    <property type="match status" value="1"/>
</dbReference>
<evidence type="ECO:0000256" key="5">
    <source>
        <dbReference type="ARBA" id="ARBA00022679"/>
    </source>
</evidence>
<keyword evidence="6 10" id="KW-0949">S-adenosyl-L-methionine</keyword>
<feature type="region of interest" description="Disordered" evidence="11">
    <location>
        <begin position="128"/>
        <end position="165"/>
    </location>
</feature>
<evidence type="ECO:0000256" key="9">
    <source>
        <dbReference type="ARBA" id="ARBA00023136"/>
    </source>
</evidence>
<protein>
    <recommendedName>
        <fullName evidence="3 10">Protein-S-isoprenylcysteine O-methyltransferase</fullName>
        <ecNumber evidence="3 10">2.1.1.100</ecNumber>
    </recommendedName>
</protein>
<evidence type="ECO:0000256" key="2">
    <source>
        <dbReference type="ARBA" id="ARBA00009140"/>
    </source>
</evidence>
<evidence type="ECO:0000256" key="11">
    <source>
        <dbReference type="SAM" id="MobiDB-lite"/>
    </source>
</evidence>
<keyword evidence="10" id="KW-0256">Endoplasmic reticulum</keyword>
<accession>A0ABR1WIX6</accession>
<comment type="catalytic activity">
    <reaction evidence="10">
        <text>[protein]-C-terminal S-[(2E,6E)-farnesyl]-L-cysteine + S-adenosyl-L-methionine = [protein]-C-terminal S-[(2E,6E)-farnesyl]-L-cysteine methyl ester + S-adenosyl-L-homocysteine</text>
        <dbReference type="Rhea" id="RHEA:21672"/>
        <dbReference type="Rhea" id="RHEA-COMP:12125"/>
        <dbReference type="Rhea" id="RHEA-COMP:12126"/>
        <dbReference type="ChEBI" id="CHEBI:57856"/>
        <dbReference type="ChEBI" id="CHEBI:59789"/>
        <dbReference type="ChEBI" id="CHEBI:90510"/>
        <dbReference type="ChEBI" id="CHEBI:90511"/>
        <dbReference type="EC" id="2.1.1.100"/>
    </reaction>
</comment>
<evidence type="ECO:0000256" key="3">
    <source>
        <dbReference type="ARBA" id="ARBA00012151"/>
    </source>
</evidence>
<keyword evidence="8 10" id="KW-1133">Transmembrane helix</keyword>
<dbReference type="Proteomes" id="UP001446871">
    <property type="component" value="Unassembled WGS sequence"/>
</dbReference>
<organism evidence="12 13">
    <name type="scientific">Apiospora saccharicola</name>
    <dbReference type="NCBI Taxonomy" id="335842"/>
    <lineage>
        <taxon>Eukaryota</taxon>
        <taxon>Fungi</taxon>
        <taxon>Dikarya</taxon>
        <taxon>Ascomycota</taxon>
        <taxon>Pezizomycotina</taxon>
        <taxon>Sordariomycetes</taxon>
        <taxon>Xylariomycetidae</taxon>
        <taxon>Amphisphaeriales</taxon>
        <taxon>Apiosporaceae</taxon>
        <taxon>Apiospora</taxon>
    </lineage>
</organism>
<gene>
    <name evidence="12" type="ORF">PG996_002228</name>
</gene>
<comment type="similarity">
    <text evidence="2 10">Belongs to the class VI-like SAM-binding methyltransferase superfamily. Isoprenylcysteine carboxyl methyltransferase family.</text>
</comment>
<feature type="transmembrane region" description="Helical" evidence="10">
    <location>
        <begin position="182"/>
        <end position="202"/>
    </location>
</feature>
<sequence>MPDTGPPSPSLGEPMRPEEDTSDEDASGEDMPTKDALAPPPLSLTNDTEAEDLVSPMMPNFPPRDVKIEVNGNGNGNGSDSSPKGGWASGSSFGEWAEGGPPMTPISASLNKRHLRRNSRQYPNMVIDTSKTKLHPPLNPQPASEKDPGANPTLPLSALPRPPGLEYHPGGNKSLEGIAMRAFCLGNALSLCLSLVVAILAFTSSALWRIPFFVGALALFHFLEFWTTARRNTKEAGVKAFLLTANWPHYAIAHSAAMLECLVTNMLWPRRSWAPLYLGPVLLLLGLLLTFMGQFIRTAAMLQAGSSFNHIVQTRLDGHELVTTGIYSVIRHPAYFAFFWWGLGTQLVLGNPICFVGYAAVLWRFFSIRIREEEIWLVNKYKEDYPEYRRRVPTRIPFIG</sequence>
<keyword evidence="9 10" id="KW-0472">Membrane</keyword>
<name>A0ABR1WIX6_9PEZI</name>
<keyword evidence="4 10" id="KW-0489">Methyltransferase</keyword>
<evidence type="ECO:0000256" key="8">
    <source>
        <dbReference type="ARBA" id="ARBA00022989"/>
    </source>
</evidence>
<evidence type="ECO:0000313" key="13">
    <source>
        <dbReference type="Proteomes" id="UP001446871"/>
    </source>
</evidence>
<comment type="caution">
    <text evidence="12">The sequence shown here is derived from an EMBL/GenBank/DDBJ whole genome shotgun (WGS) entry which is preliminary data.</text>
</comment>
<reference evidence="12 13" key="1">
    <citation type="submission" date="2023-01" db="EMBL/GenBank/DDBJ databases">
        <title>Analysis of 21 Apiospora genomes using comparative genomics revels a genus with tremendous synthesis potential of carbohydrate active enzymes and secondary metabolites.</title>
        <authorList>
            <person name="Sorensen T."/>
        </authorList>
    </citation>
    <scope>NUCLEOTIDE SEQUENCE [LARGE SCALE GENOMIC DNA]</scope>
    <source>
        <strain evidence="12 13">CBS 83171</strain>
    </source>
</reference>
<dbReference type="InterPro" id="IPR025770">
    <property type="entry name" value="PPMT_MeTrfase"/>
</dbReference>
<feature type="transmembrane region" description="Helical" evidence="10">
    <location>
        <begin position="274"/>
        <end position="300"/>
    </location>
</feature>
<feature type="region of interest" description="Disordered" evidence="11">
    <location>
        <begin position="1"/>
        <end position="108"/>
    </location>
</feature>
<proteinExistence type="inferred from homology"/>
<evidence type="ECO:0000256" key="1">
    <source>
        <dbReference type="ARBA" id="ARBA00004141"/>
    </source>
</evidence>
<dbReference type="InterPro" id="IPR007269">
    <property type="entry name" value="ICMT_MeTrfase"/>
</dbReference>
<dbReference type="PROSITE" id="PS51564">
    <property type="entry name" value="SAM_ICMT"/>
    <property type="match status" value="1"/>
</dbReference>
<evidence type="ECO:0000256" key="4">
    <source>
        <dbReference type="ARBA" id="ARBA00022603"/>
    </source>
</evidence>
<keyword evidence="7 10" id="KW-0812">Transmembrane</keyword>
<keyword evidence="13" id="KW-1185">Reference proteome</keyword>